<protein>
    <submittedName>
        <fullName evidence="2">Uncharacterized protein</fullName>
    </submittedName>
</protein>
<evidence type="ECO:0000256" key="1">
    <source>
        <dbReference type="SAM" id="MobiDB-lite"/>
    </source>
</evidence>
<sequence length="217" mass="24439">MTESEITENKRKIEISSSPLITYSDENSNILLETEIARLRSTDFFLEEPEGCDWDDSNVALKNDQLPESAQETGTFLSLDLQQSVDIELIGINESDLQLSNSSPNSSFLEHITKDFLASNSGNGINPSEHPNNEETNISSKGSGEDNDDEDSNYELSAEEHFNDEASEESAPILLGDDLVNHSKEVQVKKAKKDRKVREKWMDSRKKNEDIGRRRIC</sequence>
<feature type="compositionally biased region" description="Polar residues" evidence="1">
    <location>
        <begin position="119"/>
        <end position="142"/>
    </location>
</feature>
<keyword evidence="3" id="KW-1185">Reference proteome</keyword>
<reference evidence="2 3" key="1">
    <citation type="journal article" date="2021" name="BMC Biol.">
        <title>Horizontally acquired antibacterial genes associated with adaptive radiation of ladybird beetles.</title>
        <authorList>
            <person name="Li H.S."/>
            <person name="Tang X.F."/>
            <person name="Huang Y.H."/>
            <person name="Xu Z.Y."/>
            <person name="Chen M.L."/>
            <person name="Du X.Y."/>
            <person name="Qiu B.Y."/>
            <person name="Chen P.T."/>
            <person name="Zhang W."/>
            <person name="Slipinski A."/>
            <person name="Escalona H.E."/>
            <person name="Waterhouse R.M."/>
            <person name="Zwick A."/>
            <person name="Pang H."/>
        </authorList>
    </citation>
    <scope>NUCLEOTIDE SEQUENCE [LARGE SCALE GENOMIC DNA]</scope>
    <source>
        <strain evidence="2">SYSU2018</strain>
    </source>
</reference>
<dbReference type="AlphaFoldDB" id="A0ABD2NYF8"/>
<dbReference type="EMBL" id="JABFTP020000144">
    <property type="protein sequence ID" value="KAL3283265.1"/>
    <property type="molecule type" value="Genomic_DNA"/>
</dbReference>
<feature type="compositionally biased region" description="Basic and acidic residues" evidence="1">
    <location>
        <begin position="196"/>
        <end position="217"/>
    </location>
</feature>
<name>A0ABD2NYF8_9CUCU</name>
<proteinExistence type="predicted"/>
<comment type="caution">
    <text evidence="2">The sequence shown here is derived from an EMBL/GenBank/DDBJ whole genome shotgun (WGS) entry which is preliminary data.</text>
</comment>
<feature type="compositionally biased region" description="Basic and acidic residues" evidence="1">
    <location>
        <begin position="179"/>
        <end position="188"/>
    </location>
</feature>
<feature type="region of interest" description="Disordered" evidence="1">
    <location>
        <begin position="119"/>
        <end position="217"/>
    </location>
</feature>
<organism evidence="2 3">
    <name type="scientific">Cryptolaemus montrouzieri</name>
    <dbReference type="NCBI Taxonomy" id="559131"/>
    <lineage>
        <taxon>Eukaryota</taxon>
        <taxon>Metazoa</taxon>
        <taxon>Ecdysozoa</taxon>
        <taxon>Arthropoda</taxon>
        <taxon>Hexapoda</taxon>
        <taxon>Insecta</taxon>
        <taxon>Pterygota</taxon>
        <taxon>Neoptera</taxon>
        <taxon>Endopterygota</taxon>
        <taxon>Coleoptera</taxon>
        <taxon>Polyphaga</taxon>
        <taxon>Cucujiformia</taxon>
        <taxon>Coccinelloidea</taxon>
        <taxon>Coccinellidae</taxon>
        <taxon>Scymninae</taxon>
        <taxon>Scymnini</taxon>
        <taxon>Cryptolaemus</taxon>
    </lineage>
</organism>
<evidence type="ECO:0000313" key="2">
    <source>
        <dbReference type="EMBL" id="KAL3283265.1"/>
    </source>
</evidence>
<evidence type="ECO:0000313" key="3">
    <source>
        <dbReference type="Proteomes" id="UP001516400"/>
    </source>
</evidence>
<dbReference type="Proteomes" id="UP001516400">
    <property type="component" value="Unassembled WGS sequence"/>
</dbReference>
<accession>A0ABD2NYF8</accession>
<gene>
    <name evidence="2" type="ORF">HHI36_006413</name>
</gene>